<evidence type="ECO:0000259" key="1">
    <source>
        <dbReference type="Pfam" id="PF01408"/>
    </source>
</evidence>
<dbReference type="Gene3D" id="3.40.50.720">
    <property type="entry name" value="NAD(P)-binding Rossmann-like Domain"/>
    <property type="match status" value="1"/>
</dbReference>
<dbReference type="OrthoDB" id="9815825at2"/>
<dbReference type="Pfam" id="PF01408">
    <property type="entry name" value="GFO_IDH_MocA"/>
    <property type="match status" value="1"/>
</dbReference>
<dbReference type="eggNOG" id="COG0673">
    <property type="taxonomic scope" value="Bacteria"/>
</dbReference>
<dbReference type="GO" id="GO:0000166">
    <property type="term" value="F:nucleotide binding"/>
    <property type="evidence" value="ECO:0007669"/>
    <property type="project" value="InterPro"/>
</dbReference>
<dbReference type="InterPro" id="IPR051450">
    <property type="entry name" value="Gfo/Idh/MocA_Oxidoreductases"/>
</dbReference>
<dbReference type="Gene3D" id="3.30.360.10">
    <property type="entry name" value="Dihydrodipicolinate Reductase, domain 2"/>
    <property type="match status" value="1"/>
</dbReference>
<keyword evidence="4" id="KW-1185">Reference proteome</keyword>
<dbReference type="RefSeq" id="WP_013598283.1">
    <property type="nucleotide sequence ID" value="NC_015144.1"/>
</dbReference>
<protein>
    <submittedName>
        <fullName evidence="3">Oxidoreductase domain protein</fullName>
    </submittedName>
</protein>
<evidence type="ECO:0000313" key="4">
    <source>
        <dbReference type="Proteomes" id="UP000008641"/>
    </source>
</evidence>
<name>F0P2Y1_WEEVC</name>
<feature type="domain" description="GFO/IDH/MocA-like oxidoreductase" evidence="2">
    <location>
        <begin position="156"/>
        <end position="224"/>
    </location>
</feature>
<dbReference type="InterPro" id="IPR055170">
    <property type="entry name" value="GFO_IDH_MocA-like_dom"/>
</dbReference>
<gene>
    <name evidence="3" type="ordered locus">Weevi_1184</name>
</gene>
<dbReference type="InterPro" id="IPR000683">
    <property type="entry name" value="Gfo/Idh/MocA-like_OxRdtase_N"/>
</dbReference>
<reference evidence="4" key="2">
    <citation type="journal article" date="2011" name="Stand. Genomic Sci.">
        <title>Complete genome sequence of Weeksella virosa type strain (9751T).</title>
        <authorList>
            <person name="Lang E."/>
            <person name="Teshima H."/>
            <person name="Lucas S."/>
            <person name="Lapidus A."/>
            <person name="Hammon N."/>
            <person name="Deshpande S."/>
            <person name="Nolan M."/>
            <person name="Cheng J."/>
            <person name="Pitluck S."/>
            <person name="Liolios K."/>
            <person name="Pagani I."/>
            <person name="Mikhailova N."/>
            <person name="Ivanova N."/>
            <person name="Mavromatis K."/>
            <person name="Pati A."/>
            <person name="Tapia R."/>
            <person name="Han C."/>
            <person name="Goodwin L."/>
            <person name="Chen A."/>
            <person name="Palaniappan K."/>
            <person name="Land M."/>
            <person name="Hauser L."/>
            <person name="Chang Y."/>
            <person name="Jeffries C."/>
            <person name="Brambilla E."/>
            <person name="Kopitz M."/>
            <person name="Rohde M."/>
            <person name="Goker M."/>
            <person name="Tindall B."/>
            <person name="Detter J."/>
            <person name="Woyke T."/>
            <person name="Bristow J."/>
            <person name="Eisen J."/>
            <person name="Markowitz V."/>
            <person name="Hugenholtz P."/>
            <person name="Klenk H."/>
            <person name="Kyrpides N."/>
        </authorList>
    </citation>
    <scope>NUCLEOTIDE SEQUENCE [LARGE SCALE GENOMIC DNA]</scope>
    <source>
        <strain evidence="4">ATCC 43766 / DSM 16922 / JCM 21250 / NBRC 16016 / NCTC 11634 / CL345/78</strain>
    </source>
</reference>
<dbReference type="Proteomes" id="UP000008641">
    <property type="component" value="Chromosome"/>
</dbReference>
<organism evidence="3 4">
    <name type="scientific">Weeksella virosa (strain ATCC 43766 / DSM 16922 / JCM 21250 / CCUG 30538 / CDC 9751 / IAM 14551 / NBRC 16016 / NCTC 11634 / CL345/78)</name>
    <dbReference type="NCBI Taxonomy" id="865938"/>
    <lineage>
        <taxon>Bacteria</taxon>
        <taxon>Pseudomonadati</taxon>
        <taxon>Bacteroidota</taxon>
        <taxon>Flavobacteriia</taxon>
        <taxon>Flavobacteriales</taxon>
        <taxon>Weeksellaceae</taxon>
        <taxon>Weeksella</taxon>
    </lineage>
</organism>
<dbReference type="SUPFAM" id="SSF55347">
    <property type="entry name" value="Glyceraldehyde-3-phosphate dehydrogenase-like, C-terminal domain"/>
    <property type="match status" value="1"/>
</dbReference>
<sequence>MLKVGVIGAGHLGKIHLKLLNQSSHYQLVGFYDSCVENGKSVSEEFGYRYFGSMDDLMDAVDVIDIVTPTLSHYEVAKKALEKNKHIFIEKPVTHTLEEADELLKMVKEKGLKAQVGHVERFNPAYIAAFPYINEPLFIETHRLAEFNPRGTDVPVVLDLMIHDLDIILSIVKSEIKSIHSSGVSVISNTPDIANARIEFVNGCVVNISTSRMSLKNMRKMRVFQRNAYISIDFLNKKTEIIKMHKAPENPSEYAMIWENDKGDRREISFEHPKIEANNAILDELESFANSIENGAPIKVSLQDGRNALKVALEIIDYFEKSQESIKNQTIIKE</sequence>
<dbReference type="EMBL" id="CP002455">
    <property type="protein sequence ID" value="ADX67893.1"/>
    <property type="molecule type" value="Genomic_DNA"/>
</dbReference>
<feature type="domain" description="Gfo/Idh/MocA-like oxidoreductase N-terminal" evidence="1">
    <location>
        <begin position="2"/>
        <end position="118"/>
    </location>
</feature>
<proteinExistence type="predicted"/>
<accession>F0P2Y1</accession>
<dbReference type="PANTHER" id="PTHR43377:SF1">
    <property type="entry name" value="BILIVERDIN REDUCTASE A"/>
    <property type="match status" value="1"/>
</dbReference>
<dbReference type="SUPFAM" id="SSF51735">
    <property type="entry name" value="NAD(P)-binding Rossmann-fold domains"/>
    <property type="match status" value="1"/>
</dbReference>
<evidence type="ECO:0000259" key="2">
    <source>
        <dbReference type="Pfam" id="PF22725"/>
    </source>
</evidence>
<dbReference type="HOGENOM" id="CLU_023194_10_0_10"/>
<dbReference type="AlphaFoldDB" id="F0P2Y1"/>
<dbReference type="InterPro" id="IPR036291">
    <property type="entry name" value="NAD(P)-bd_dom_sf"/>
</dbReference>
<dbReference type="KEGG" id="wvi:Weevi_1184"/>
<dbReference type="STRING" id="865938.Weevi_1184"/>
<dbReference type="PANTHER" id="PTHR43377">
    <property type="entry name" value="BILIVERDIN REDUCTASE A"/>
    <property type="match status" value="1"/>
</dbReference>
<reference evidence="3 4" key="1">
    <citation type="journal article" date="2011" name="Stand. Genomic Sci.">
        <title>Complete genome sequence of Weeksella virosa type strain (9751).</title>
        <authorList>
            <person name="Lang E."/>
            <person name="Teshima H."/>
            <person name="Lucas S."/>
            <person name="Lapidus A."/>
            <person name="Hammon N."/>
            <person name="Deshpande S."/>
            <person name="Nolan M."/>
            <person name="Cheng J.F."/>
            <person name="Pitluck S."/>
            <person name="Liolios K."/>
            <person name="Pagani I."/>
            <person name="Mikhailova N."/>
            <person name="Ivanova N."/>
            <person name="Mavromatis K."/>
            <person name="Pati A."/>
            <person name="Tapia R."/>
            <person name="Han C."/>
            <person name="Goodwin L."/>
            <person name="Chen A."/>
            <person name="Palaniappan K."/>
            <person name="Land M."/>
            <person name="Hauser L."/>
            <person name="Chang Y.J."/>
            <person name="Jeffries C.D."/>
            <person name="Brambilla E.M."/>
            <person name="Kopitz M."/>
            <person name="Rohde M."/>
            <person name="Goker M."/>
            <person name="Tindall B.J."/>
            <person name="Detter J.C."/>
            <person name="Woyke T."/>
            <person name="Bristow J."/>
            <person name="Eisen J.A."/>
            <person name="Markowitz V."/>
            <person name="Hugenholtz P."/>
            <person name="Klenk H.P."/>
            <person name="Kyrpides N.C."/>
        </authorList>
    </citation>
    <scope>NUCLEOTIDE SEQUENCE [LARGE SCALE GENOMIC DNA]</scope>
    <source>
        <strain evidence="4">ATCC 43766 / DSM 16922 / JCM 21250 / NBRC 16016 / NCTC 11634 / CL345/78</strain>
    </source>
</reference>
<dbReference type="Pfam" id="PF22725">
    <property type="entry name" value="GFO_IDH_MocA_C3"/>
    <property type="match status" value="1"/>
</dbReference>
<evidence type="ECO:0000313" key="3">
    <source>
        <dbReference type="EMBL" id="ADX67893.1"/>
    </source>
</evidence>